<dbReference type="InterPro" id="IPR011527">
    <property type="entry name" value="ABC1_TM_dom"/>
</dbReference>
<dbReference type="PANTHER" id="PTHR24223">
    <property type="entry name" value="ATP-BINDING CASSETTE SUB-FAMILY C"/>
    <property type="match status" value="1"/>
</dbReference>
<dbReference type="Pfam" id="PF00005">
    <property type="entry name" value="ABC_tran"/>
    <property type="match status" value="2"/>
</dbReference>
<dbReference type="GO" id="GO:0055085">
    <property type="term" value="P:transmembrane transport"/>
    <property type="evidence" value="ECO:0000318"/>
    <property type="project" value="GO_Central"/>
</dbReference>
<dbReference type="SUPFAM" id="SSF90123">
    <property type="entry name" value="ABC transporter transmembrane region"/>
    <property type="match status" value="1"/>
</dbReference>
<dbReference type="FunFam" id="3.40.50.300:FF:004454">
    <property type="entry name" value="ABC transporter, putative"/>
    <property type="match status" value="1"/>
</dbReference>
<evidence type="ECO:0000313" key="13">
    <source>
        <dbReference type="Proteomes" id="UP000001555"/>
    </source>
</evidence>
<keyword evidence="4" id="KW-0677">Repeat</keyword>
<dbReference type="VEuPathDB" id="VectorBase:ISCI022343"/>
<dbReference type="FunFam" id="1.20.1560.10:FF:000196">
    <property type="entry name" value="ABC transporter, putative"/>
    <property type="match status" value="1"/>
</dbReference>
<dbReference type="InterPro" id="IPR050173">
    <property type="entry name" value="ABC_transporter_C-like"/>
</dbReference>
<comment type="subcellular location">
    <subcellularLocation>
        <location evidence="1">Endomembrane system</location>
        <topology evidence="1">Multi-pass membrane protein</topology>
    </subcellularLocation>
</comment>
<accession>B7QAY4</accession>
<dbReference type="VEuPathDB" id="VectorBase:ISCP_031749"/>
<dbReference type="GO" id="GO:0140359">
    <property type="term" value="F:ABC-type transporter activity"/>
    <property type="evidence" value="ECO:0000318"/>
    <property type="project" value="GO_Central"/>
</dbReference>
<keyword evidence="11" id="KW-0378">Hydrolase</keyword>
<evidence type="ECO:0000256" key="7">
    <source>
        <dbReference type="ARBA" id="ARBA00022989"/>
    </source>
</evidence>
<keyword evidence="7" id="KW-1133">Transmembrane helix</keyword>
<dbReference type="PaxDb" id="6945-B7QAY4"/>
<proteinExistence type="predicted"/>
<dbReference type="GO" id="GO:0016887">
    <property type="term" value="F:ATP hydrolysis activity"/>
    <property type="evidence" value="ECO:0007669"/>
    <property type="project" value="InterPro"/>
</dbReference>
<evidence type="ECO:0000256" key="3">
    <source>
        <dbReference type="ARBA" id="ARBA00022692"/>
    </source>
</evidence>
<dbReference type="EMBL" id="ABJB010018441">
    <property type="status" value="NOT_ANNOTATED_CDS"/>
    <property type="molecule type" value="Genomic_DNA"/>
</dbReference>
<dbReference type="GO" id="GO:0005524">
    <property type="term" value="F:ATP binding"/>
    <property type="evidence" value="ECO:0007669"/>
    <property type="project" value="UniProtKB-KW"/>
</dbReference>
<dbReference type="EMBL" id="ABJB011026201">
    <property type="status" value="NOT_ANNOTATED_CDS"/>
    <property type="molecule type" value="Genomic_DNA"/>
</dbReference>
<feature type="compositionally biased region" description="Low complexity" evidence="9">
    <location>
        <begin position="110"/>
        <end position="120"/>
    </location>
</feature>
<dbReference type="EMBL" id="ABJB011040760">
    <property type="status" value="NOT_ANNOTATED_CDS"/>
    <property type="molecule type" value="Genomic_DNA"/>
</dbReference>
<dbReference type="InterPro" id="IPR003439">
    <property type="entry name" value="ABC_transporter-like_ATP-bd"/>
</dbReference>
<sequence length="602" mass="68527">GETLSGGQKQRIALARAAYSRSDIYLLDEPFSALDSKVAENVFEKVLGERGILRQKTRILVTNKGSFLRNVDQLLLVHNNQITCYPNATELIARHRHSMSNKTRMRHMTSSASSESSMGRSPAYKNINKLIYSILKLAKELTLDLLSFCSAVHIDYFSTICHLTSTLVILIVKECHLITTYTVHTGFTPAVTGIPWRPMNQKRNLRWMKSRHHLSTYVQRIFEGFGISFHTPNNPAAQNRRSGCFLVHLIFAVLFRSMGGLLLAFGSRKFSVHLHNEMLSHVLFSPVSFFDTNPRGRILNRFAVDLEAVDARLYLFGKQFIQAMLLTVAKLIAAGSQAPGIMIRRVLKLWFRFAQMLILRAANMTRFLETTRFSRTLQHVTESMKSLSTLRSYGVVERFCNHFCHLTDYHLKPYATFCAYYRVQPDSWKSLRLCSKLFLHVITLQMRKKGVSRSKGTFIQPQILQSIVSLNLVTFFTPQLLVSIERGLQYTELPEEYFKVKNEEHIDNNWPTNGRVEFENYCASYRPGVLSNVLKGITLFIEPCQKVGVVGRTGAGKSSLVLSLLRIIKTTSGEIRIDGIDIGTVPLRRLRSSITVIPQVRP</sequence>
<dbReference type="Proteomes" id="UP000001555">
    <property type="component" value="Unassembled WGS sequence"/>
</dbReference>
<evidence type="ECO:0000256" key="2">
    <source>
        <dbReference type="ARBA" id="ARBA00022448"/>
    </source>
</evidence>
<evidence type="ECO:0000256" key="9">
    <source>
        <dbReference type="SAM" id="MobiDB-lite"/>
    </source>
</evidence>
<keyword evidence="6" id="KW-0067">ATP-binding</keyword>
<dbReference type="InterPro" id="IPR027417">
    <property type="entry name" value="P-loop_NTPase"/>
</dbReference>
<dbReference type="AlphaFoldDB" id="B7QAY4"/>
<protein>
    <submittedName>
        <fullName evidence="11 12">ABC transporter, putative</fullName>
        <ecNumber evidence="11">3.6.3.30</ecNumber>
        <ecNumber evidence="11">3.6.3.44</ecNumber>
    </submittedName>
</protein>
<dbReference type="PANTHER" id="PTHR24223:SF443">
    <property type="entry name" value="MULTIDRUG-RESISTANCE LIKE PROTEIN 1, ISOFORM I"/>
    <property type="match status" value="1"/>
</dbReference>
<organism>
    <name type="scientific">Ixodes scapularis</name>
    <name type="common">Black-legged tick</name>
    <name type="synonym">Deer tick</name>
    <dbReference type="NCBI Taxonomy" id="6945"/>
    <lineage>
        <taxon>Eukaryota</taxon>
        <taxon>Metazoa</taxon>
        <taxon>Ecdysozoa</taxon>
        <taxon>Arthropoda</taxon>
        <taxon>Chelicerata</taxon>
        <taxon>Arachnida</taxon>
        <taxon>Acari</taxon>
        <taxon>Parasitiformes</taxon>
        <taxon>Ixodida</taxon>
        <taxon>Ixodoidea</taxon>
        <taxon>Ixodidae</taxon>
        <taxon>Ixodinae</taxon>
        <taxon>Ixodes</taxon>
    </lineage>
</organism>
<dbReference type="EC" id="3.6.3.44" evidence="11"/>
<dbReference type="GO" id="GO:0005886">
    <property type="term" value="C:plasma membrane"/>
    <property type="evidence" value="ECO:0000318"/>
    <property type="project" value="GO_Central"/>
</dbReference>
<dbReference type="EnsemblMetazoa" id="ISCW012838-RA">
    <property type="protein sequence ID" value="ISCW012838-PA"/>
    <property type="gene ID" value="ISCW012838"/>
</dbReference>
<dbReference type="Gene3D" id="1.20.1560.10">
    <property type="entry name" value="ABC transporter type 1, transmembrane domain"/>
    <property type="match status" value="1"/>
</dbReference>
<keyword evidence="5" id="KW-0547">Nucleotide-binding</keyword>
<evidence type="ECO:0000313" key="11">
    <source>
        <dbReference type="EMBL" id="EEC16006.1"/>
    </source>
</evidence>
<dbReference type="VEuPathDB" id="VectorBase:ISCW012838"/>
<dbReference type="Gene3D" id="3.40.50.300">
    <property type="entry name" value="P-loop containing nucleotide triphosphate hydrolases"/>
    <property type="match status" value="2"/>
</dbReference>
<keyword evidence="8" id="KW-0472">Membrane</keyword>
<evidence type="ECO:0000256" key="4">
    <source>
        <dbReference type="ARBA" id="ARBA00022737"/>
    </source>
</evidence>
<dbReference type="VEuPathDB" id="VectorBase:ISCI022346"/>
<name>B7QAY4_IXOSC</name>
<dbReference type="FunFam" id="3.40.50.300:FF:002586">
    <property type="entry name" value="Putative abc transporter c family member"/>
    <property type="match status" value="1"/>
</dbReference>
<gene>
    <name evidence="11" type="ORF">IscW_ISCW012838</name>
</gene>
<evidence type="ECO:0000313" key="12">
    <source>
        <dbReference type="EnsemblMetazoa" id="ISCW012838-PA"/>
    </source>
</evidence>
<evidence type="ECO:0000259" key="10">
    <source>
        <dbReference type="PROSITE" id="PS50929"/>
    </source>
</evidence>
<reference evidence="12" key="2">
    <citation type="submission" date="2020-05" db="UniProtKB">
        <authorList>
            <consortium name="EnsemblMetazoa"/>
        </authorList>
    </citation>
    <scope>IDENTIFICATION</scope>
    <source>
        <strain evidence="12">wikel</strain>
    </source>
</reference>
<feature type="non-terminal residue" evidence="11">
    <location>
        <position position="1"/>
    </location>
</feature>
<evidence type="ECO:0000256" key="6">
    <source>
        <dbReference type="ARBA" id="ARBA00022840"/>
    </source>
</evidence>
<dbReference type="HOGENOM" id="CLU_000604_27_9_1"/>
<evidence type="ECO:0000256" key="5">
    <source>
        <dbReference type="ARBA" id="ARBA00022741"/>
    </source>
</evidence>
<dbReference type="GO" id="GO:0012505">
    <property type="term" value="C:endomembrane system"/>
    <property type="evidence" value="ECO:0007669"/>
    <property type="project" value="UniProtKB-SubCell"/>
</dbReference>
<dbReference type="PROSITE" id="PS50929">
    <property type="entry name" value="ABC_TM1F"/>
    <property type="match status" value="1"/>
</dbReference>
<dbReference type="STRING" id="6945.B7QAY4"/>
<evidence type="ECO:0000256" key="8">
    <source>
        <dbReference type="ARBA" id="ARBA00023136"/>
    </source>
</evidence>
<dbReference type="EC" id="3.6.3.30" evidence="11"/>
<feature type="region of interest" description="Disordered" evidence="9">
    <location>
        <begin position="100"/>
        <end position="120"/>
    </location>
</feature>
<dbReference type="OrthoDB" id="6500128at2759"/>
<keyword evidence="2" id="KW-0813">Transport</keyword>
<dbReference type="InterPro" id="IPR036640">
    <property type="entry name" value="ABC1_TM_sf"/>
</dbReference>
<keyword evidence="3" id="KW-0812">Transmembrane</keyword>
<keyword evidence="13" id="KW-1185">Reference proteome</keyword>
<reference evidence="11 13" key="1">
    <citation type="submission" date="2008-03" db="EMBL/GenBank/DDBJ databases">
        <title>Annotation of Ixodes scapularis.</title>
        <authorList>
            <consortium name="Ixodes scapularis Genome Project Consortium"/>
            <person name="Caler E."/>
            <person name="Hannick L.I."/>
            <person name="Bidwell S."/>
            <person name="Joardar V."/>
            <person name="Thiagarajan M."/>
            <person name="Amedeo P."/>
            <person name="Galinsky K.J."/>
            <person name="Schobel S."/>
            <person name="Inman J."/>
            <person name="Hostetler J."/>
            <person name="Miller J."/>
            <person name="Hammond M."/>
            <person name="Megy K."/>
            <person name="Lawson D."/>
            <person name="Kodira C."/>
            <person name="Sutton G."/>
            <person name="Meyer J."/>
            <person name="Hill C.A."/>
            <person name="Birren B."/>
            <person name="Nene V."/>
            <person name="Collins F."/>
            <person name="Alarcon-Chaidez F."/>
            <person name="Wikel S."/>
            <person name="Strausberg R."/>
        </authorList>
    </citation>
    <scope>NUCLEOTIDE SEQUENCE [LARGE SCALE GENOMIC DNA]</scope>
    <source>
        <strain evidence="13">Wikel</strain>
        <strain evidence="11">Wikel colony</strain>
    </source>
</reference>
<dbReference type="Pfam" id="PF00664">
    <property type="entry name" value="ABC_membrane"/>
    <property type="match status" value="1"/>
</dbReference>
<evidence type="ECO:0000256" key="1">
    <source>
        <dbReference type="ARBA" id="ARBA00004127"/>
    </source>
</evidence>
<dbReference type="SUPFAM" id="SSF52540">
    <property type="entry name" value="P-loop containing nucleoside triphosphate hydrolases"/>
    <property type="match status" value="2"/>
</dbReference>
<feature type="domain" description="ABC transmembrane type-1" evidence="10">
    <location>
        <begin position="249"/>
        <end position="329"/>
    </location>
</feature>
<dbReference type="EMBL" id="DS897269">
    <property type="protein sequence ID" value="EEC16006.1"/>
    <property type="molecule type" value="Genomic_DNA"/>
</dbReference>